<evidence type="ECO:0000313" key="1">
    <source>
        <dbReference type="EMBL" id="GEB83881.1"/>
    </source>
</evidence>
<gene>
    <name evidence="1" type="ORF">AOR01nite_23580</name>
</gene>
<dbReference type="AlphaFoldDB" id="A0A4Y3TLL7"/>
<name>A0A4Y3TLL7_9PROT</name>
<sequence>MCGVSQKENDLKKLEQFYHSAIKQIQDAKDGHEISIILSIIMGYPDNGDIGTDTKTYGRREEILVGSLDSAIEAIAEYPDEARSFIALRAQAMIGESTQRLRAGNKTPPTTEELDALIEQAKLNHRVATCPNIKLH</sequence>
<accession>A0A4Y3TLL7</accession>
<proteinExistence type="predicted"/>
<protein>
    <submittedName>
        <fullName evidence="1">Uncharacterized protein</fullName>
    </submittedName>
</protein>
<dbReference type="EMBL" id="BJMU01000020">
    <property type="protein sequence ID" value="GEB83881.1"/>
    <property type="molecule type" value="Genomic_DNA"/>
</dbReference>
<keyword evidence="2" id="KW-1185">Reference proteome</keyword>
<reference evidence="1 2" key="1">
    <citation type="submission" date="2019-06" db="EMBL/GenBank/DDBJ databases">
        <title>Whole genome shotgun sequence of Acetobacter orleanensis NBRC 13752.</title>
        <authorList>
            <person name="Hosoyama A."/>
            <person name="Uohara A."/>
            <person name="Ohji S."/>
            <person name="Ichikawa N."/>
        </authorList>
    </citation>
    <scope>NUCLEOTIDE SEQUENCE [LARGE SCALE GENOMIC DNA]</scope>
    <source>
        <strain evidence="1 2">NBRC 13752</strain>
    </source>
</reference>
<dbReference type="Proteomes" id="UP000317617">
    <property type="component" value="Unassembled WGS sequence"/>
</dbReference>
<dbReference type="STRING" id="104099.AD949_10660"/>
<organism evidence="1 2">
    <name type="scientific">Acetobacter orleanensis</name>
    <dbReference type="NCBI Taxonomy" id="104099"/>
    <lineage>
        <taxon>Bacteria</taxon>
        <taxon>Pseudomonadati</taxon>
        <taxon>Pseudomonadota</taxon>
        <taxon>Alphaproteobacteria</taxon>
        <taxon>Acetobacterales</taxon>
        <taxon>Acetobacteraceae</taxon>
        <taxon>Acetobacter</taxon>
    </lineage>
</organism>
<evidence type="ECO:0000313" key="2">
    <source>
        <dbReference type="Proteomes" id="UP000317617"/>
    </source>
</evidence>
<comment type="caution">
    <text evidence="1">The sequence shown here is derived from an EMBL/GenBank/DDBJ whole genome shotgun (WGS) entry which is preliminary data.</text>
</comment>